<reference evidence="1" key="1">
    <citation type="submission" date="2013-11" db="EMBL/GenBank/DDBJ databases">
        <title>The Genome Sequence of Phytophthora parasitica CHvinca01.</title>
        <authorList>
            <consortium name="The Broad Institute Genomics Platform"/>
            <person name="Russ C."/>
            <person name="Tyler B."/>
            <person name="Panabieres F."/>
            <person name="Shan W."/>
            <person name="Tripathy S."/>
            <person name="Grunwald N."/>
            <person name="Machado M."/>
            <person name="Johnson C.S."/>
            <person name="Arredondo F."/>
            <person name="Hong C."/>
            <person name="Coffey M."/>
            <person name="Young S.K."/>
            <person name="Zeng Q."/>
            <person name="Gargeya S."/>
            <person name="Fitzgerald M."/>
            <person name="Abouelleil A."/>
            <person name="Alvarado L."/>
            <person name="Chapman S.B."/>
            <person name="Gainer-Dewar J."/>
            <person name="Goldberg J."/>
            <person name="Griggs A."/>
            <person name="Gujja S."/>
            <person name="Hansen M."/>
            <person name="Howarth C."/>
            <person name="Imamovic A."/>
            <person name="Ireland A."/>
            <person name="Larimer J."/>
            <person name="McCowan C."/>
            <person name="Murphy C."/>
            <person name="Pearson M."/>
            <person name="Poon T.W."/>
            <person name="Priest M."/>
            <person name="Roberts A."/>
            <person name="Saif S."/>
            <person name="Shea T."/>
            <person name="Sykes S."/>
            <person name="Wortman J."/>
            <person name="Nusbaum C."/>
            <person name="Birren B."/>
        </authorList>
    </citation>
    <scope>NUCLEOTIDE SEQUENCE [LARGE SCALE GENOMIC DNA]</scope>
    <source>
        <strain evidence="1">CHvinca01</strain>
    </source>
</reference>
<gene>
    <name evidence="1" type="ORF">L917_19767</name>
</gene>
<accession>W2K3D6</accession>
<dbReference type="AlphaFoldDB" id="W2K3D6"/>
<organism evidence="1">
    <name type="scientific">Phytophthora nicotianae</name>
    <name type="common">Potato buckeye rot agent</name>
    <name type="synonym">Phytophthora parasitica</name>
    <dbReference type="NCBI Taxonomy" id="4792"/>
    <lineage>
        <taxon>Eukaryota</taxon>
        <taxon>Sar</taxon>
        <taxon>Stramenopiles</taxon>
        <taxon>Oomycota</taxon>
        <taxon>Peronosporomycetes</taxon>
        <taxon>Peronosporales</taxon>
        <taxon>Peronosporaceae</taxon>
        <taxon>Phytophthora</taxon>
    </lineage>
</organism>
<dbReference type="OrthoDB" id="124842at2759"/>
<sequence>MLHMYLAGQLSRYVQSPTKQNIGVAKRHGTQTKQLAKSSKASVSQIRGTMKSLLATGVAWQEVPLHSSLPYCSRRHYVRDQVAKKIVNLWKVKTNTSPSGMIDEGTR</sequence>
<proteinExistence type="predicted"/>
<protein>
    <submittedName>
        <fullName evidence="1">Uncharacterized protein</fullName>
    </submittedName>
</protein>
<name>W2K3D6_PHYNI</name>
<dbReference type="EMBL" id="KI682987">
    <property type="protein sequence ID" value="ETL79648.1"/>
    <property type="molecule type" value="Genomic_DNA"/>
</dbReference>
<dbReference type="Proteomes" id="UP000054423">
    <property type="component" value="Unassembled WGS sequence"/>
</dbReference>
<evidence type="ECO:0000313" key="1">
    <source>
        <dbReference type="EMBL" id="ETL79648.1"/>
    </source>
</evidence>